<reference evidence="2" key="1">
    <citation type="journal article" date="2022" name="bioRxiv">
        <title>Sequencing and chromosome-scale assembly of the giantPleurodeles waltlgenome.</title>
        <authorList>
            <person name="Brown T."/>
            <person name="Elewa A."/>
            <person name="Iarovenko S."/>
            <person name="Subramanian E."/>
            <person name="Araus A.J."/>
            <person name="Petzold A."/>
            <person name="Susuki M."/>
            <person name="Suzuki K.-i.T."/>
            <person name="Hayashi T."/>
            <person name="Toyoda A."/>
            <person name="Oliveira C."/>
            <person name="Osipova E."/>
            <person name="Leigh N.D."/>
            <person name="Simon A."/>
            <person name="Yun M.H."/>
        </authorList>
    </citation>
    <scope>NUCLEOTIDE SEQUENCE</scope>
    <source>
        <strain evidence="2">20211129_DDA</strain>
        <tissue evidence="2">Liver</tissue>
    </source>
</reference>
<feature type="region of interest" description="Disordered" evidence="1">
    <location>
        <begin position="1"/>
        <end position="37"/>
    </location>
</feature>
<name>A0AAV7RCH7_PLEWA</name>
<evidence type="ECO:0000313" key="3">
    <source>
        <dbReference type="Proteomes" id="UP001066276"/>
    </source>
</evidence>
<dbReference type="EMBL" id="JANPWB010000009">
    <property type="protein sequence ID" value="KAJ1150417.1"/>
    <property type="molecule type" value="Genomic_DNA"/>
</dbReference>
<dbReference type="AlphaFoldDB" id="A0AAV7RCH7"/>
<accession>A0AAV7RCH7</accession>
<sequence length="69" mass="7811">MNICRLSIDRCSRPVSGKPKEQKDGPGRVATRQTQGQQWNENDIYQVDSLRSMNRIQKTLGTLLGSVYS</sequence>
<keyword evidence="3" id="KW-1185">Reference proteome</keyword>
<gene>
    <name evidence="2" type="ORF">NDU88_003209</name>
</gene>
<dbReference type="Proteomes" id="UP001066276">
    <property type="component" value="Chromosome 5"/>
</dbReference>
<comment type="caution">
    <text evidence="2">The sequence shown here is derived from an EMBL/GenBank/DDBJ whole genome shotgun (WGS) entry which is preliminary data.</text>
</comment>
<proteinExistence type="predicted"/>
<feature type="compositionally biased region" description="Basic and acidic residues" evidence="1">
    <location>
        <begin position="7"/>
        <end position="26"/>
    </location>
</feature>
<organism evidence="2 3">
    <name type="scientific">Pleurodeles waltl</name>
    <name type="common">Iberian ribbed newt</name>
    <dbReference type="NCBI Taxonomy" id="8319"/>
    <lineage>
        <taxon>Eukaryota</taxon>
        <taxon>Metazoa</taxon>
        <taxon>Chordata</taxon>
        <taxon>Craniata</taxon>
        <taxon>Vertebrata</taxon>
        <taxon>Euteleostomi</taxon>
        <taxon>Amphibia</taxon>
        <taxon>Batrachia</taxon>
        <taxon>Caudata</taxon>
        <taxon>Salamandroidea</taxon>
        <taxon>Salamandridae</taxon>
        <taxon>Pleurodelinae</taxon>
        <taxon>Pleurodeles</taxon>
    </lineage>
</organism>
<protein>
    <submittedName>
        <fullName evidence="2">Uncharacterized protein</fullName>
    </submittedName>
</protein>
<evidence type="ECO:0000256" key="1">
    <source>
        <dbReference type="SAM" id="MobiDB-lite"/>
    </source>
</evidence>
<evidence type="ECO:0000313" key="2">
    <source>
        <dbReference type="EMBL" id="KAJ1150417.1"/>
    </source>
</evidence>